<dbReference type="GO" id="GO:0005886">
    <property type="term" value="C:plasma membrane"/>
    <property type="evidence" value="ECO:0007669"/>
    <property type="project" value="UniProtKB-SubCell"/>
</dbReference>
<dbReference type="PROSITE" id="PS00211">
    <property type="entry name" value="ABC_TRANSPORTER_1"/>
    <property type="match status" value="1"/>
</dbReference>
<dbReference type="GO" id="GO:0031460">
    <property type="term" value="P:glycine betaine transport"/>
    <property type="evidence" value="ECO:0007669"/>
    <property type="project" value="InterPro"/>
</dbReference>
<dbReference type="InterPro" id="IPR003593">
    <property type="entry name" value="AAA+_ATPase"/>
</dbReference>
<evidence type="ECO:0000313" key="14">
    <source>
        <dbReference type="Proteomes" id="UP000004080"/>
    </source>
</evidence>
<evidence type="ECO:0000256" key="5">
    <source>
        <dbReference type="ARBA" id="ARBA00022840"/>
    </source>
</evidence>
<dbReference type="EMBL" id="AKKV01000024">
    <property type="protein sequence ID" value="EIT85831.1"/>
    <property type="molecule type" value="Genomic_DNA"/>
</dbReference>
<dbReference type="InterPro" id="IPR027417">
    <property type="entry name" value="P-loop_NTPase"/>
</dbReference>
<comment type="catalytic activity">
    <reaction evidence="7">
        <text>a quaternary ammonium(out) + ATP + H2O = a quaternary ammonium(in) + ADP + phosphate + H(+)</text>
        <dbReference type="Rhea" id="RHEA:11036"/>
        <dbReference type="ChEBI" id="CHEBI:15377"/>
        <dbReference type="ChEBI" id="CHEBI:15378"/>
        <dbReference type="ChEBI" id="CHEBI:30616"/>
        <dbReference type="ChEBI" id="CHEBI:35267"/>
        <dbReference type="ChEBI" id="CHEBI:43474"/>
        <dbReference type="ChEBI" id="CHEBI:456216"/>
        <dbReference type="EC" id="7.6.2.9"/>
    </reaction>
</comment>
<evidence type="ECO:0000259" key="11">
    <source>
        <dbReference type="PROSITE" id="PS50893"/>
    </source>
</evidence>
<keyword evidence="14" id="KW-1185">Reference proteome</keyword>
<evidence type="ECO:0000259" key="12">
    <source>
        <dbReference type="PROSITE" id="PS51371"/>
    </source>
</evidence>
<keyword evidence="6 9" id="KW-0129">CBS domain</keyword>
<evidence type="ECO:0000256" key="4">
    <source>
        <dbReference type="ARBA" id="ARBA00022741"/>
    </source>
</evidence>
<dbReference type="InterPro" id="IPR046342">
    <property type="entry name" value="CBS_dom_sf"/>
</dbReference>
<dbReference type="NCBIfam" id="TIGR01186">
    <property type="entry name" value="proV"/>
    <property type="match status" value="1"/>
</dbReference>
<comment type="subcellular location">
    <subcellularLocation>
        <location evidence="10">Cell inner membrane</location>
        <topology evidence="10">Peripheral membrane protein</topology>
    </subcellularLocation>
</comment>
<dbReference type="EC" id="7.6.2.9" evidence="10"/>
<evidence type="ECO:0000256" key="6">
    <source>
        <dbReference type="ARBA" id="ARBA00023122"/>
    </source>
</evidence>
<dbReference type="STRING" id="1196324.A374_08349"/>
<dbReference type="Pfam" id="PF00571">
    <property type="entry name" value="CBS"/>
    <property type="match status" value="2"/>
</dbReference>
<dbReference type="eggNOG" id="COG1125">
    <property type="taxonomic scope" value="Bacteria"/>
</dbReference>
<protein>
    <recommendedName>
        <fullName evidence="10">Quaternary amine transport ATP-binding protein</fullName>
        <ecNumber evidence="10">7.6.2.9</ecNumber>
    </recommendedName>
</protein>
<evidence type="ECO:0000256" key="10">
    <source>
        <dbReference type="RuleBase" id="RU369116"/>
    </source>
</evidence>
<dbReference type="PATRIC" id="fig|1196324.3.peg.1713"/>
<dbReference type="PANTHER" id="PTHR43117:SF4">
    <property type="entry name" value="OSMOPROTECTANT IMPORT ATP-BINDING PROTEIN OSMV"/>
    <property type="match status" value="1"/>
</dbReference>
<comment type="caution">
    <text evidence="13">The sequence shown here is derived from an EMBL/GenBank/DDBJ whole genome shotgun (WGS) entry which is preliminary data.</text>
</comment>
<dbReference type="PROSITE" id="PS51371">
    <property type="entry name" value="CBS"/>
    <property type="match status" value="2"/>
</dbReference>
<dbReference type="Gene3D" id="3.40.50.300">
    <property type="entry name" value="P-loop containing nucleotide triphosphate hydrolases"/>
    <property type="match status" value="1"/>
</dbReference>
<dbReference type="InterPro" id="IPR017871">
    <property type="entry name" value="ABC_transporter-like_CS"/>
</dbReference>
<comment type="similarity">
    <text evidence="1 10">Belongs to the ABC transporter superfamily.</text>
</comment>
<dbReference type="SUPFAM" id="SSF52540">
    <property type="entry name" value="P-loop containing nucleoside triphosphate hydrolases"/>
    <property type="match status" value="1"/>
</dbReference>
<comment type="subunit">
    <text evidence="8">The complex is composed of two ATP-binding proteins (OpuCA), two transmembrane proteins (OpuCB and OpuCD) and a solute-binding protein (OpuCC).</text>
</comment>
<proteinExistence type="inferred from homology"/>
<evidence type="ECO:0000256" key="1">
    <source>
        <dbReference type="ARBA" id="ARBA00005417"/>
    </source>
</evidence>
<dbReference type="AlphaFoldDB" id="I8J258"/>
<keyword evidence="2 10" id="KW-0813">Transport</keyword>
<dbReference type="SMART" id="SM00116">
    <property type="entry name" value="CBS"/>
    <property type="match status" value="2"/>
</dbReference>
<dbReference type="Gene3D" id="3.10.580.10">
    <property type="entry name" value="CBS-domain"/>
    <property type="match status" value="1"/>
</dbReference>
<keyword evidence="10" id="KW-0472">Membrane</keyword>
<dbReference type="RefSeq" id="WP_007201763.1">
    <property type="nucleotide sequence ID" value="NZ_AKKV01000024.1"/>
</dbReference>
<keyword evidence="4 10" id="KW-0547">Nucleotide-binding</keyword>
<evidence type="ECO:0000313" key="13">
    <source>
        <dbReference type="EMBL" id="EIT85831.1"/>
    </source>
</evidence>
<sequence>MITFKNVGKKYPNGLEVLKNIDFHIEKGELIALIGPSGCGKTTTMRMINRLIEPSSGSILIEGEDIASQDPVELRRNIGYVIQQIGLLPHMTIGENISLVPRLKGWTKEKYEDKIDDLLNMVGLDPATFRERYPGELSGGQQQRVGVIRAMAADPPIILMDEPFSALDPISREQLQEELVKLQESIQKTIVFVTHDMDEALKIADRIAIMKDGHIVQFDTPERLLRHPANDFVRGFIGEQRLEGMQNDQPVAADLMIEKVVTARPTRGLAEALKMMRSYKVDSLFVTDTRGQLLGIATLNNVEVYFKDEDKTLRDIMNTEFQSVDVYAPFTEVAEIFAKDGAGFIPVLKTGELAGLITRTTMMRGLAGLTTSVVPEGGVRSE</sequence>
<keyword evidence="10" id="KW-0997">Cell inner membrane</keyword>
<dbReference type="SUPFAM" id="SSF54631">
    <property type="entry name" value="CBS-domain pair"/>
    <property type="match status" value="1"/>
</dbReference>
<feature type="domain" description="ABC transporter" evidence="11">
    <location>
        <begin position="2"/>
        <end position="237"/>
    </location>
</feature>
<evidence type="ECO:0000256" key="2">
    <source>
        <dbReference type="ARBA" id="ARBA00022448"/>
    </source>
</evidence>
<dbReference type="GO" id="GO:0015418">
    <property type="term" value="F:ABC-type quaternary ammonium compound transporting activity"/>
    <property type="evidence" value="ECO:0007669"/>
    <property type="project" value="UniProtKB-EC"/>
</dbReference>
<name>I8J258_9BACL</name>
<comment type="subunit">
    <text evidence="10">The complex is probably composed of two ATP-binding proteins, two transmembrane proteins and a solute-binding protein.</text>
</comment>
<dbReference type="PANTHER" id="PTHR43117">
    <property type="entry name" value="OSMOPROTECTANT IMPORT ATP-BINDING PROTEIN OSMV"/>
    <property type="match status" value="1"/>
</dbReference>
<evidence type="ECO:0000256" key="9">
    <source>
        <dbReference type="PROSITE-ProRule" id="PRU00703"/>
    </source>
</evidence>
<accession>I8J258</accession>
<reference evidence="13 14" key="1">
    <citation type="journal article" date="2012" name="J. Bacteriol.">
        <title>Genome of Bacillus macauensis ZFHKF-1, a Long-Chain-Forming Bacterium.</title>
        <authorList>
            <person name="Cai L."/>
            <person name="Zhang T."/>
        </authorList>
    </citation>
    <scope>NUCLEOTIDE SEQUENCE [LARGE SCALE GENOMIC DNA]</scope>
    <source>
        <strain evidence="13 14">ZFHKF-1</strain>
    </source>
</reference>
<dbReference type="Pfam" id="PF00005">
    <property type="entry name" value="ABC_tran"/>
    <property type="match status" value="1"/>
</dbReference>
<dbReference type="InterPro" id="IPR003439">
    <property type="entry name" value="ABC_transporter-like_ATP-bd"/>
</dbReference>
<keyword evidence="10" id="KW-1003">Cell membrane</keyword>
<evidence type="ECO:0000256" key="3">
    <source>
        <dbReference type="ARBA" id="ARBA00022737"/>
    </source>
</evidence>
<feature type="domain" description="CBS" evidence="12">
    <location>
        <begin position="256"/>
        <end position="312"/>
    </location>
</feature>
<dbReference type="GO" id="GO:0016887">
    <property type="term" value="F:ATP hydrolysis activity"/>
    <property type="evidence" value="ECO:0007669"/>
    <property type="project" value="UniProtKB-UniRule"/>
</dbReference>
<dbReference type="Proteomes" id="UP000004080">
    <property type="component" value="Unassembled WGS sequence"/>
</dbReference>
<organism evidence="13 14">
    <name type="scientific">Fictibacillus macauensis ZFHKF-1</name>
    <dbReference type="NCBI Taxonomy" id="1196324"/>
    <lineage>
        <taxon>Bacteria</taxon>
        <taxon>Bacillati</taxon>
        <taxon>Bacillota</taxon>
        <taxon>Bacilli</taxon>
        <taxon>Bacillales</taxon>
        <taxon>Fictibacillaceae</taxon>
        <taxon>Fictibacillus</taxon>
    </lineage>
</organism>
<dbReference type="SMART" id="SM00382">
    <property type="entry name" value="AAA"/>
    <property type="match status" value="1"/>
</dbReference>
<dbReference type="GO" id="GO:0005524">
    <property type="term" value="F:ATP binding"/>
    <property type="evidence" value="ECO:0007669"/>
    <property type="project" value="UniProtKB-UniRule"/>
</dbReference>
<dbReference type="FunFam" id="3.40.50.300:FF:000425">
    <property type="entry name" value="Probable ABC transporter, ATP-binding subunit"/>
    <property type="match status" value="1"/>
</dbReference>
<dbReference type="InterPro" id="IPR005892">
    <property type="entry name" value="Gly-betaine_transp_ATP-bd"/>
</dbReference>
<gene>
    <name evidence="13" type="ORF">A374_08349</name>
</gene>
<evidence type="ECO:0000256" key="7">
    <source>
        <dbReference type="ARBA" id="ARBA00052482"/>
    </source>
</evidence>
<dbReference type="InterPro" id="IPR000644">
    <property type="entry name" value="CBS_dom"/>
</dbReference>
<keyword evidence="5 10" id="KW-0067">ATP-binding</keyword>
<feature type="domain" description="CBS" evidence="12">
    <location>
        <begin position="317"/>
        <end position="376"/>
    </location>
</feature>
<dbReference type="OrthoDB" id="9802264at2"/>
<dbReference type="CDD" id="cd03295">
    <property type="entry name" value="ABC_OpuCA_Osmoprotection"/>
    <property type="match status" value="1"/>
</dbReference>
<dbReference type="PROSITE" id="PS50893">
    <property type="entry name" value="ABC_TRANSPORTER_2"/>
    <property type="match status" value="1"/>
</dbReference>
<evidence type="ECO:0000256" key="8">
    <source>
        <dbReference type="ARBA" id="ARBA00063934"/>
    </source>
</evidence>
<keyword evidence="3" id="KW-0677">Repeat</keyword>
<dbReference type="GO" id="GO:0006865">
    <property type="term" value="P:amino acid transport"/>
    <property type="evidence" value="ECO:0007669"/>
    <property type="project" value="UniProtKB-UniRule"/>
</dbReference>